<sequence length="185" mass="21302">MVYDPDDATGEYIKISESTAIKSLKRFCRAIVEIFIELYLRSPNANDIVRLFHIREQCSFLVMLGNWTVCIGSGKIVPQHMMGNIEEGTNNDINVLESSNLLSNLVQGITPPAHYIIQGNEHHMKYYFADNIYPKWSTIVQTMHQPRTPKKKYFAMRQETCRKDIERAFGVLQSRFAIVAGPIRF</sequence>
<dbReference type="PANTHER" id="PTHR47150:SF7">
    <property type="entry name" value="NUCLEASE"/>
    <property type="match status" value="1"/>
</dbReference>
<dbReference type="InterPro" id="IPR006912">
    <property type="entry name" value="Harbinger_derived_prot"/>
</dbReference>
<dbReference type="Proteomes" id="UP001515500">
    <property type="component" value="Chromosome 17"/>
</dbReference>
<reference evidence="2" key="1">
    <citation type="submission" date="2025-08" db="UniProtKB">
        <authorList>
            <consortium name="RefSeq"/>
        </authorList>
    </citation>
    <scope>IDENTIFICATION</scope>
</reference>
<keyword evidence="1" id="KW-1185">Reference proteome</keyword>
<dbReference type="GeneID" id="120281183"/>
<proteinExistence type="predicted"/>
<protein>
    <submittedName>
        <fullName evidence="2">Uncharacterized protein LOC120281183</fullName>
    </submittedName>
</protein>
<dbReference type="AlphaFoldDB" id="A0AB40CVL4"/>
<organism evidence="1 2">
    <name type="scientific">Dioscorea cayennensis subsp. rotundata</name>
    <name type="common">White Guinea yam</name>
    <name type="synonym">Dioscorea rotundata</name>
    <dbReference type="NCBI Taxonomy" id="55577"/>
    <lineage>
        <taxon>Eukaryota</taxon>
        <taxon>Viridiplantae</taxon>
        <taxon>Streptophyta</taxon>
        <taxon>Embryophyta</taxon>
        <taxon>Tracheophyta</taxon>
        <taxon>Spermatophyta</taxon>
        <taxon>Magnoliopsida</taxon>
        <taxon>Liliopsida</taxon>
        <taxon>Dioscoreales</taxon>
        <taxon>Dioscoreaceae</taxon>
        <taxon>Dioscorea</taxon>
    </lineage>
</organism>
<evidence type="ECO:0000313" key="2">
    <source>
        <dbReference type="RefSeq" id="XP_039144010.1"/>
    </source>
</evidence>
<gene>
    <name evidence="2" type="primary">LOC120281183</name>
</gene>
<dbReference type="Pfam" id="PF04827">
    <property type="entry name" value="Plant_tran"/>
    <property type="match status" value="1"/>
</dbReference>
<dbReference type="PANTHER" id="PTHR47150">
    <property type="entry name" value="OS12G0169200 PROTEIN"/>
    <property type="match status" value="1"/>
</dbReference>
<evidence type="ECO:0000313" key="1">
    <source>
        <dbReference type="Proteomes" id="UP001515500"/>
    </source>
</evidence>
<dbReference type="RefSeq" id="XP_039144010.1">
    <property type="nucleotide sequence ID" value="XM_039288076.1"/>
</dbReference>
<accession>A0AB40CVL4</accession>
<name>A0AB40CVL4_DIOCR</name>